<evidence type="ECO:0000259" key="6">
    <source>
        <dbReference type="PROSITE" id="PS50885"/>
    </source>
</evidence>
<dbReference type="Gene3D" id="1.10.287.950">
    <property type="entry name" value="Methyl-accepting chemotaxis protein"/>
    <property type="match status" value="1"/>
</dbReference>
<dbReference type="EMBL" id="QICS01000005">
    <property type="protein sequence ID" value="PXV90312.1"/>
    <property type="molecule type" value="Genomic_DNA"/>
</dbReference>
<protein>
    <submittedName>
        <fullName evidence="7">Methyl-accepting chemotaxis sensory transducer with Cache sensor</fullName>
    </submittedName>
</protein>
<comment type="similarity">
    <text evidence="2">Belongs to the methyl-accepting chemotaxis (MCP) protein family.</text>
</comment>
<proteinExistence type="inferred from homology"/>
<feature type="transmembrane region" description="Helical" evidence="4">
    <location>
        <begin position="185"/>
        <end position="208"/>
    </location>
</feature>
<dbReference type="CDD" id="cd12912">
    <property type="entry name" value="PDC2_MCP_like"/>
    <property type="match status" value="1"/>
</dbReference>
<accession>A0A318ESK7</accession>
<name>A0A318ESK7_9FIRM</name>
<sequence>MEKEMQRPKRINALSSIKSKIIATIIGAVLITILICMYTVVPISKNSLSDSTKSYMLSMASSESTIIDYVIGDTEGTAQQYADILSDVKVDNVDSSYAYLVNADGIMMYHKTSDKIGSVVENEVVKELVTQLQAGNTPADNVISYVYNGVMKYASYAVTKNNNILVITADEEEVMKPINNVVKTAILISIAVVILLAMFGFMVGTVIVRPIERITDIIGDTAEFNFKHNPYSDSICKRKDETGEMARAVRSMRESLRDMVQGIENAKGSIASSVSKLQLVIQVVNQMSSDNSATTQELAAGMQETSATTETIFSNIGDINKGATSIKQLSVDGARQSMEVMKRANSLKNTTLVAATRTKEIYNSVKAKSDQAIVDAKAVEKINVLTEAIMSISSQTGLLALNASIEAARAGEAGKGFAVVASEIGKLADQTSKEVTNINQVVDEVNQAVQNMSDCLEETSGFLGSTVLDDYQEFTKVGEQYNEDANVFKTSMNDVQSAIEVLNDSLSSIAEALSGINETIGESTVGITDIAQKTAEMVEKASETDELATESFLRITELEKIVNQFKLS</sequence>
<reference evidence="7 8" key="1">
    <citation type="submission" date="2018-05" db="EMBL/GenBank/DDBJ databases">
        <title>Genomic Encyclopedia of Type Strains, Phase IV (KMG-IV): sequencing the most valuable type-strain genomes for metagenomic binning, comparative biology and taxonomic classification.</title>
        <authorList>
            <person name="Goeker M."/>
        </authorList>
    </citation>
    <scope>NUCLEOTIDE SEQUENCE [LARGE SCALE GENOMIC DNA]</scope>
    <source>
        <strain evidence="7 8">DSM 28816</strain>
    </source>
</reference>
<dbReference type="SUPFAM" id="SSF58104">
    <property type="entry name" value="Methyl-accepting chemotaxis protein (MCP) signaling domain"/>
    <property type="match status" value="1"/>
</dbReference>
<evidence type="ECO:0000256" key="2">
    <source>
        <dbReference type="ARBA" id="ARBA00029447"/>
    </source>
</evidence>
<dbReference type="Gene3D" id="3.30.450.20">
    <property type="entry name" value="PAS domain"/>
    <property type="match status" value="1"/>
</dbReference>
<evidence type="ECO:0000256" key="1">
    <source>
        <dbReference type="ARBA" id="ARBA00023224"/>
    </source>
</evidence>
<evidence type="ECO:0000313" key="8">
    <source>
        <dbReference type="Proteomes" id="UP000247523"/>
    </source>
</evidence>
<dbReference type="InterPro" id="IPR004089">
    <property type="entry name" value="MCPsignal_dom"/>
</dbReference>
<dbReference type="Proteomes" id="UP000247523">
    <property type="component" value="Unassembled WGS sequence"/>
</dbReference>
<dbReference type="PROSITE" id="PS50885">
    <property type="entry name" value="HAMP"/>
    <property type="match status" value="1"/>
</dbReference>
<keyword evidence="4" id="KW-0472">Membrane</keyword>
<dbReference type="GO" id="GO:0007165">
    <property type="term" value="P:signal transduction"/>
    <property type="evidence" value="ECO:0007669"/>
    <property type="project" value="UniProtKB-KW"/>
</dbReference>
<dbReference type="AlphaFoldDB" id="A0A318ESK7"/>
<feature type="domain" description="Methyl-accepting transducer" evidence="5">
    <location>
        <begin position="266"/>
        <end position="531"/>
    </location>
</feature>
<dbReference type="GO" id="GO:0016020">
    <property type="term" value="C:membrane"/>
    <property type="evidence" value="ECO:0007669"/>
    <property type="project" value="InterPro"/>
</dbReference>
<evidence type="ECO:0000256" key="4">
    <source>
        <dbReference type="SAM" id="Phobius"/>
    </source>
</evidence>
<dbReference type="PANTHER" id="PTHR32089:SF112">
    <property type="entry name" value="LYSOZYME-LIKE PROTEIN-RELATED"/>
    <property type="match status" value="1"/>
</dbReference>
<dbReference type="PROSITE" id="PS50111">
    <property type="entry name" value="CHEMOTAXIS_TRANSDUC_2"/>
    <property type="match status" value="1"/>
</dbReference>
<dbReference type="InterPro" id="IPR003660">
    <property type="entry name" value="HAMP_dom"/>
</dbReference>
<keyword evidence="4" id="KW-1133">Transmembrane helix</keyword>
<organism evidence="7 8">
    <name type="scientific">Lachnotalea glycerini</name>
    <dbReference type="NCBI Taxonomy" id="1763509"/>
    <lineage>
        <taxon>Bacteria</taxon>
        <taxon>Bacillati</taxon>
        <taxon>Bacillota</taxon>
        <taxon>Clostridia</taxon>
        <taxon>Lachnospirales</taxon>
        <taxon>Lachnospiraceae</taxon>
        <taxon>Lachnotalea</taxon>
    </lineage>
</organism>
<keyword evidence="4" id="KW-0812">Transmembrane</keyword>
<evidence type="ECO:0000256" key="3">
    <source>
        <dbReference type="PROSITE-ProRule" id="PRU00284"/>
    </source>
</evidence>
<dbReference type="RefSeq" id="WP_110291149.1">
    <property type="nucleotide sequence ID" value="NZ_QICS01000005.1"/>
</dbReference>
<evidence type="ECO:0000259" key="5">
    <source>
        <dbReference type="PROSITE" id="PS50111"/>
    </source>
</evidence>
<dbReference type="Pfam" id="PF00672">
    <property type="entry name" value="HAMP"/>
    <property type="match status" value="1"/>
</dbReference>
<feature type="domain" description="HAMP" evidence="6">
    <location>
        <begin position="205"/>
        <end position="261"/>
    </location>
</feature>
<keyword evidence="1 3" id="KW-0807">Transducer</keyword>
<dbReference type="PANTHER" id="PTHR32089">
    <property type="entry name" value="METHYL-ACCEPTING CHEMOTAXIS PROTEIN MCPB"/>
    <property type="match status" value="1"/>
</dbReference>
<dbReference type="SMART" id="SM00304">
    <property type="entry name" value="HAMP"/>
    <property type="match status" value="1"/>
</dbReference>
<gene>
    <name evidence="7" type="ORF">C8E03_105222</name>
</gene>
<comment type="caution">
    <text evidence="7">The sequence shown here is derived from an EMBL/GenBank/DDBJ whole genome shotgun (WGS) entry which is preliminary data.</text>
</comment>
<dbReference type="SMART" id="SM00283">
    <property type="entry name" value="MA"/>
    <property type="match status" value="1"/>
</dbReference>
<dbReference type="Pfam" id="PF00015">
    <property type="entry name" value="MCPsignal"/>
    <property type="match status" value="1"/>
</dbReference>
<feature type="transmembrane region" description="Helical" evidence="4">
    <location>
        <begin position="21"/>
        <end position="41"/>
    </location>
</feature>
<evidence type="ECO:0000313" key="7">
    <source>
        <dbReference type="EMBL" id="PXV90312.1"/>
    </source>
</evidence>